<evidence type="ECO:0000313" key="2">
    <source>
        <dbReference type="Proteomes" id="UP000008177"/>
    </source>
</evidence>
<dbReference type="AlphaFoldDB" id="G2YXV6"/>
<gene>
    <name evidence="1" type="ORF">BofuT4_uP146230.1</name>
</gene>
<name>G2YXV6_BOTF4</name>
<dbReference type="EMBL" id="FQ790360">
    <property type="protein sequence ID" value="CCD56454.1"/>
    <property type="molecule type" value="Genomic_DNA"/>
</dbReference>
<accession>G2YXV6</accession>
<organism evidence="1 2">
    <name type="scientific">Botryotinia fuckeliana (strain T4)</name>
    <name type="common">Noble rot fungus</name>
    <name type="synonym">Botrytis cinerea</name>
    <dbReference type="NCBI Taxonomy" id="999810"/>
    <lineage>
        <taxon>Eukaryota</taxon>
        <taxon>Fungi</taxon>
        <taxon>Dikarya</taxon>
        <taxon>Ascomycota</taxon>
        <taxon>Pezizomycotina</taxon>
        <taxon>Leotiomycetes</taxon>
        <taxon>Helotiales</taxon>
        <taxon>Sclerotiniaceae</taxon>
        <taxon>Botrytis</taxon>
    </lineage>
</organism>
<protein>
    <submittedName>
        <fullName evidence="1">Uncharacterized protein</fullName>
    </submittedName>
</protein>
<proteinExistence type="predicted"/>
<dbReference type="Proteomes" id="UP000008177">
    <property type="component" value="Unplaced contigs"/>
</dbReference>
<evidence type="ECO:0000313" key="1">
    <source>
        <dbReference type="EMBL" id="CCD56454.1"/>
    </source>
</evidence>
<sequence>MSKAQKKQYNAFARLGLYGNCPSLTRRLTVMGNNIVKMRISFHVHFWEIQIKIMIRT</sequence>
<reference evidence="2" key="1">
    <citation type="journal article" date="2011" name="PLoS Genet.">
        <title>Genomic analysis of the necrotrophic fungal pathogens Sclerotinia sclerotiorum and Botrytis cinerea.</title>
        <authorList>
            <person name="Amselem J."/>
            <person name="Cuomo C.A."/>
            <person name="van Kan J.A."/>
            <person name="Viaud M."/>
            <person name="Benito E.P."/>
            <person name="Couloux A."/>
            <person name="Coutinho P.M."/>
            <person name="de Vries R.P."/>
            <person name="Dyer P.S."/>
            <person name="Fillinger S."/>
            <person name="Fournier E."/>
            <person name="Gout L."/>
            <person name="Hahn M."/>
            <person name="Kohn L."/>
            <person name="Lapalu N."/>
            <person name="Plummer K.M."/>
            <person name="Pradier J.M."/>
            <person name="Quevillon E."/>
            <person name="Sharon A."/>
            <person name="Simon A."/>
            <person name="ten Have A."/>
            <person name="Tudzynski B."/>
            <person name="Tudzynski P."/>
            <person name="Wincker P."/>
            <person name="Andrew M."/>
            <person name="Anthouard V."/>
            <person name="Beever R.E."/>
            <person name="Beffa R."/>
            <person name="Benoit I."/>
            <person name="Bouzid O."/>
            <person name="Brault B."/>
            <person name="Chen Z."/>
            <person name="Choquer M."/>
            <person name="Collemare J."/>
            <person name="Cotton P."/>
            <person name="Danchin E.G."/>
            <person name="Da Silva C."/>
            <person name="Gautier A."/>
            <person name="Giraud C."/>
            <person name="Giraud T."/>
            <person name="Gonzalez C."/>
            <person name="Grossetete S."/>
            <person name="Guldener U."/>
            <person name="Henrissat B."/>
            <person name="Howlett B.J."/>
            <person name="Kodira C."/>
            <person name="Kretschmer M."/>
            <person name="Lappartient A."/>
            <person name="Leroch M."/>
            <person name="Levis C."/>
            <person name="Mauceli E."/>
            <person name="Neuveglise C."/>
            <person name="Oeser B."/>
            <person name="Pearson M."/>
            <person name="Poulain J."/>
            <person name="Poussereau N."/>
            <person name="Quesneville H."/>
            <person name="Rascle C."/>
            <person name="Schumacher J."/>
            <person name="Segurens B."/>
            <person name="Sexton A."/>
            <person name="Silva E."/>
            <person name="Sirven C."/>
            <person name="Soanes D.M."/>
            <person name="Talbot N.J."/>
            <person name="Templeton M."/>
            <person name="Yandava C."/>
            <person name="Yarden O."/>
            <person name="Zeng Q."/>
            <person name="Rollins J.A."/>
            <person name="Lebrun M.H."/>
            <person name="Dickman M."/>
        </authorList>
    </citation>
    <scope>NUCLEOTIDE SEQUENCE [LARGE SCALE GENOMIC DNA]</scope>
    <source>
        <strain evidence="2">T4</strain>
    </source>
</reference>
<dbReference type="InParanoid" id="G2YXV6"/>
<dbReference type="HOGENOM" id="CLU_2996336_0_0_1"/>